<comment type="similarity">
    <text evidence="1">Belongs to the asp23 family.</text>
</comment>
<reference evidence="3 4" key="1">
    <citation type="submission" date="2017-11" db="EMBL/GenBank/DDBJ databases">
        <title>Draft Genome Sequence of Lactobacillus curieae NBRC 111893 isolated from Koso, a Japanese sugar-Vegetable Fermented Beverage.</title>
        <authorList>
            <person name="Chiou T.Y."/>
            <person name="Oshima K."/>
            <person name="Suda W."/>
            <person name="Hattori M."/>
            <person name="Takahashi T."/>
        </authorList>
    </citation>
    <scope>NUCLEOTIDE SEQUENCE [LARGE SCALE GENOMIC DNA]</scope>
    <source>
        <strain evidence="3 4">NBRC111893</strain>
    </source>
</reference>
<protein>
    <recommendedName>
        <fullName evidence="5">Asp23/Gls24 family envelope stress response protein</fullName>
    </recommendedName>
</protein>
<evidence type="ECO:0000313" key="3">
    <source>
        <dbReference type="EMBL" id="GAY72063.1"/>
    </source>
</evidence>
<dbReference type="Proteomes" id="UP000286974">
    <property type="component" value="Unassembled WGS sequence"/>
</dbReference>
<dbReference type="RefSeq" id="WP_230402919.1">
    <property type="nucleotide sequence ID" value="NZ_BEXA01000001.1"/>
</dbReference>
<evidence type="ECO:0000256" key="2">
    <source>
        <dbReference type="SAM" id="MobiDB-lite"/>
    </source>
</evidence>
<name>A0A401FI71_9LACO</name>
<organism evidence="3 4">
    <name type="scientific">Lentilactobacillus kosonis</name>
    <dbReference type="NCBI Taxonomy" id="2810561"/>
    <lineage>
        <taxon>Bacteria</taxon>
        <taxon>Bacillati</taxon>
        <taxon>Bacillota</taxon>
        <taxon>Bacilli</taxon>
        <taxon>Lactobacillales</taxon>
        <taxon>Lactobacillaceae</taxon>
        <taxon>Lentilactobacillus</taxon>
    </lineage>
</organism>
<sequence>MNEDENRVELKINAILEYGKNAEQVFNKMTQKITNSVEEMTNMKVDKIDLTVQDMLTREEWAEKNEPKSEKKRDKHDHDRDSK</sequence>
<dbReference type="Pfam" id="PF03780">
    <property type="entry name" value="Asp23"/>
    <property type="match status" value="1"/>
</dbReference>
<comment type="caution">
    <text evidence="3">The sequence shown here is derived from an EMBL/GenBank/DDBJ whole genome shotgun (WGS) entry which is preliminary data.</text>
</comment>
<dbReference type="AlphaFoldDB" id="A0A401FI71"/>
<evidence type="ECO:0000313" key="4">
    <source>
        <dbReference type="Proteomes" id="UP000286974"/>
    </source>
</evidence>
<evidence type="ECO:0000256" key="1">
    <source>
        <dbReference type="ARBA" id="ARBA00005721"/>
    </source>
</evidence>
<evidence type="ECO:0008006" key="5">
    <source>
        <dbReference type="Google" id="ProtNLM"/>
    </source>
</evidence>
<feature type="region of interest" description="Disordered" evidence="2">
    <location>
        <begin position="59"/>
        <end position="83"/>
    </location>
</feature>
<accession>A0A401FI71</accession>
<proteinExistence type="inferred from homology"/>
<gene>
    <name evidence="3" type="ORF">NBRC111893_209</name>
</gene>
<dbReference type="InterPro" id="IPR005531">
    <property type="entry name" value="Asp23"/>
</dbReference>
<keyword evidence="4" id="KW-1185">Reference proteome</keyword>
<dbReference type="EMBL" id="BEXA01000001">
    <property type="protein sequence ID" value="GAY72063.1"/>
    <property type="molecule type" value="Genomic_DNA"/>
</dbReference>